<organism evidence="2 3">
    <name type="scientific">Sungouiella intermedia</name>
    <dbReference type="NCBI Taxonomy" id="45354"/>
    <lineage>
        <taxon>Eukaryota</taxon>
        <taxon>Fungi</taxon>
        <taxon>Dikarya</taxon>
        <taxon>Ascomycota</taxon>
        <taxon>Saccharomycotina</taxon>
        <taxon>Pichiomycetes</taxon>
        <taxon>Metschnikowiaceae</taxon>
        <taxon>Sungouiella</taxon>
    </lineage>
</organism>
<feature type="compositionally biased region" description="Basic and acidic residues" evidence="1">
    <location>
        <begin position="82"/>
        <end position="94"/>
    </location>
</feature>
<feature type="region of interest" description="Disordered" evidence="1">
    <location>
        <begin position="1"/>
        <end position="24"/>
    </location>
</feature>
<accession>A0A1L0DDR2</accession>
<dbReference type="Proteomes" id="UP000182259">
    <property type="component" value="Chromosome I"/>
</dbReference>
<feature type="compositionally biased region" description="Polar residues" evidence="1">
    <location>
        <begin position="1"/>
        <end position="12"/>
    </location>
</feature>
<feature type="compositionally biased region" description="Basic and acidic residues" evidence="1">
    <location>
        <begin position="317"/>
        <end position="333"/>
    </location>
</feature>
<feature type="region of interest" description="Disordered" evidence="1">
    <location>
        <begin position="317"/>
        <end position="339"/>
    </location>
</feature>
<feature type="region of interest" description="Disordered" evidence="1">
    <location>
        <begin position="82"/>
        <end position="101"/>
    </location>
</feature>
<protein>
    <submittedName>
        <fullName evidence="2">CIC11C00000004281</fullName>
    </submittedName>
</protein>
<reference evidence="2 3" key="1">
    <citation type="submission" date="2016-10" db="EMBL/GenBank/DDBJ databases">
        <authorList>
            <person name="de Groot N.N."/>
        </authorList>
    </citation>
    <scope>NUCLEOTIDE SEQUENCE [LARGE SCALE GENOMIC DNA]</scope>
    <source>
        <strain evidence="2 3">PYCC 4715</strain>
    </source>
</reference>
<feature type="compositionally biased region" description="Basic residues" evidence="1">
    <location>
        <begin position="251"/>
        <end position="264"/>
    </location>
</feature>
<evidence type="ECO:0000313" key="2">
    <source>
        <dbReference type="EMBL" id="SGZ50526.1"/>
    </source>
</evidence>
<feature type="region of interest" description="Disordered" evidence="1">
    <location>
        <begin position="241"/>
        <end position="265"/>
    </location>
</feature>
<name>A0A1L0DDR2_9ASCO</name>
<evidence type="ECO:0000256" key="1">
    <source>
        <dbReference type="SAM" id="MobiDB-lite"/>
    </source>
</evidence>
<dbReference type="EMBL" id="LT635764">
    <property type="protein sequence ID" value="SGZ50526.1"/>
    <property type="molecule type" value="Genomic_DNA"/>
</dbReference>
<feature type="compositionally biased region" description="Basic and acidic residues" evidence="1">
    <location>
        <begin position="128"/>
        <end position="143"/>
    </location>
</feature>
<dbReference type="AlphaFoldDB" id="A0A1L0DDR2"/>
<gene>
    <name evidence="2" type="ORF">SAMEA4029009_CIC11G00000004281</name>
</gene>
<feature type="compositionally biased region" description="Acidic residues" evidence="1">
    <location>
        <begin position="160"/>
        <end position="169"/>
    </location>
</feature>
<sequence>MEQLRNDQQSLQPPDLAGGDTEVKAQHYKRMAEMRKTYEFWRNIANKKMAEDDKYLPFPSEDDPPVPGQVYKDFIETHLSDVYKGKDKQDKQDKQANGTPILNDLELGFLKARIAEFISFTGSSPYGPERKIRGRPRVEEKEGFSLYGTNDEEGLHDGNADDYDEDEQDDYDLDELEDAEKFLYDYGPHHIEVEVNNGPASSEPVDPDEPSCEFTFEYDRNGTLVPTDNNIEEKLRLMCLQSQGEETGQTGKKKKSNKKKKKKATVSPEGVDESCCLFCQYEAFFGVKPVHTMKWYDKKMQKEAKRRQKIREKLENAKLKALRRQREFSHGNEDAGDSQ</sequence>
<evidence type="ECO:0000313" key="3">
    <source>
        <dbReference type="Proteomes" id="UP000182259"/>
    </source>
</evidence>
<feature type="region of interest" description="Disordered" evidence="1">
    <location>
        <begin position="121"/>
        <end position="169"/>
    </location>
</feature>
<proteinExistence type="predicted"/>